<reference evidence="1 2" key="1">
    <citation type="submission" date="2019-02" db="EMBL/GenBank/DDBJ databases">
        <title>Draft Genome Sequence of the Prevotella sp. BCRC 81118, Isolated from Human Feces.</title>
        <authorList>
            <person name="Huang C.-H."/>
        </authorList>
    </citation>
    <scope>NUCLEOTIDE SEQUENCE [LARGE SCALE GENOMIC DNA]</scope>
    <source>
        <strain evidence="1 2">BCRC 81118</strain>
    </source>
</reference>
<keyword evidence="2" id="KW-1185">Reference proteome</keyword>
<dbReference type="AlphaFoldDB" id="A0A4Y8VGC0"/>
<proteinExistence type="predicted"/>
<organism evidence="1 2">
    <name type="scientific">Segatella hominis</name>
    <dbReference type="NCBI Taxonomy" id="2518605"/>
    <lineage>
        <taxon>Bacteria</taxon>
        <taxon>Pseudomonadati</taxon>
        <taxon>Bacteroidota</taxon>
        <taxon>Bacteroidia</taxon>
        <taxon>Bacteroidales</taxon>
        <taxon>Prevotellaceae</taxon>
        <taxon>Segatella</taxon>
    </lineage>
</organism>
<gene>
    <name evidence="1" type="ORF">EXN75_10355</name>
</gene>
<dbReference type="GeneID" id="302995682"/>
<dbReference type="RefSeq" id="WP_134843750.1">
    <property type="nucleotide sequence ID" value="NZ_SGVY01000027.1"/>
</dbReference>
<dbReference type="OrthoDB" id="9986357at2"/>
<protein>
    <recommendedName>
        <fullName evidence="3">Addiction module toxin RelE</fullName>
    </recommendedName>
</protein>
<evidence type="ECO:0000313" key="1">
    <source>
        <dbReference type="EMBL" id="TFH79227.1"/>
    </source>
</evidence>
<accession>A0A4Y8VGC0</accession>
<dbReference type="Proteomes" id="UP000297872">
    <property type="component" value="Unassembled WGS sequence"/>
</dbReference>
<dbReference type="EMBL" id="SGVY01000027">
    <property type="protein sequence ID" value="TFH79227.1"/>
    <property type="molecule type" value="Genomic_DNA"/>
</dbReference>
<evidence type="ECO:0008006" key="3">
    <source>
        <dbReference type="Google" id="ProtNLM"/>
    </source>
</evidence>
<name>A0A4Y8VGC0_9BACT</name>
<comment type="caution">
    <text evidence="1">The sequence shown here is derived from an EMBL/GenBank/DDBJ whole genome shotgun (WGS) entry which is preliminary data.</text>
</comment>
<sequence length="133" mass="15596">MISFKTISSFRSRLSSLLSVRRKVYVNVENEIKREFAGKPIEQIRQNNDMILLEGDLIIIKLRLPDKKQHLSRKDGYRLIYLVSKTDEIVVFLDIYPKNGPLQQLDIADAELKFLVKQFIDEAQLDILEDYLL</sequence>
<evidence type="ECO:0000313" key="2">
    <source>
        <dbReference type="Proteomes" id="UP000297872"/>
    </source>
</evidence>